<dbReference type="Proteomes" id="UP001595710">
    <property type="component" value="Unassembled WGS sequence"/>
</dbReference>
<reference evidence="5" key="1">
    <citation type="journal article" date="2019" name="Int. J. Syst. Evol. Microbiol.">
        <title>The Global Catalogue of Microorganisms (GCM) 10K type strain sequencing project: providing services to taxonomists for standard genome sequencing and annotation.</title>
        <authorList>
            <consortium name="The Broad Institute Genomics Platform"/>
            <consortium name="The Broad Institute Genome Sequencing Center for Infectious Disease"/>
            <person name="Wu L."/>
            <person name="Ma J."/>
        </authorList>
    </citation>
    <scope>NUCLEOTIDE SEQUENCE [LARGE SCALE GENOMIC DNA]</scope>
    <source>
        <strain evidence="5">CECT 8288</strain>
    </source>
</reference>
<evidence type="ECO:0000256" key="2">
    <source>
        <dbReference type="ARBA" id="ARBA00022801"/>
    </source>
</evidence>
<dbReference type="SUPFAM" id="SSF109604">
    <property type="entry name" value="HD-domain/PDEase-like"/>
    <property type="match status" value="1"/>
</dbReference>
<proteinExistence type="predicted"/>
<gene>
    <name evidence="4" type="ORF">ACFOND_03485</name>
</gene>
<dbReference type="EMBL" id="JBHRYN010000006">
    <property type="protein sequence ID" value="MFC3700691.1"/>
    <property type="molecule type" value="Genomic_DNA"/>
</dbReference>
<keyword evidence="2 4" id="KW-0378">Hydrolase</keyword>
<feature type="domain" description="HD" evidence="3">
    <location>
        <begin position="11"/>
        <end position="169"/>
    </location>
</feature>
<keyword evidence="1" id="KW-0479">Metal-binding</keyword>
<organism evidence="4 5">
    <name type="scientific">Reinekea marina</name>
    <dbReference type="NCBI Taxonomy" id="1310421"/>
    <lineage>
        <taxon>Bacteria</taxon>
        <taxon>Pseudomonadati</taxon>
        <taxon>Pseudomonadota</taxon>
        <taxon>Gammaproteobacteria</taxon>
        <taxon>Oceanospirillales</taxon>
        <taxon>Saccharospirillaceae</taxon>
        <taxon>Reinekea</taxon>
    </lineage>
</organism>
<dbReference type="InterPro" id="IPR006674">
    <property type="entry name" value="HD_domain"/>
</dbReference>
<evidence type="ECO:0000313" key="5">
    <source>
        <dbReference type="Proteomes" id="UP001595710"/>
    </source>
</evidence>
<dbReference type="PANTHER" id="PTHR11845:SF13">
    <property type="entry name" value="5'-DEOXYNUCLEOTIDASE HDDC2"/>
    <property type="match status" value="1"/>
</dbReference>
<dbReference type="Pfam" id="PF13023">
    <property type="entry name" value="HD_3"/>
    <property type="match status" value="1"/>
</dbReference>
<evidence type="ECO:0000259" key="3">
    <source>
        <dbReference type="Pfam" id="PF13023"/>
    </source>
</evidence>
<comment type="caution">
    <text evidence="4">The sequence shown here is derived from an EMBL/GenBank/DDBJ whole genome shotgun (WGS) entry which is preliminary data.</text>
</comment>
<dbReference type="Gene3D" id="1.10.3210.10">
    <property type="entry name" value="Hypothetical protein af1432"/>
    <property type="match status" value="1"/>
</dbReference>
<protein>
    <submittedName>
        <fullName evidence="4">HD family hydrolase</fullName>
    </submittedName>
</protein>
<keyword evidence="5" id="KW-1185">Reference proteome</keyword>
<dbReference type="PANTHER" id="PTHR11845">
    <property type="entry name" value="5'-DEOXYNUCLEOTIDASE HDDC2"/>
    <property type="match status" value="1"/>
</dbReference>
<evidence type="ECO:0000313" key="4">
    <source>
        <dbReference type="EMBL" id="MFC3700691.1"/>
    </source>
</evidence>
<dbReference type="RefSeq" id="WP_290281113.1">
    <property type="nucleotide sequence ID" value="NZ_JAUFQI010000001.1"/>
</dbReference>
<dbReference type="InterPro" id="IPR039356">
    <property type="entry name" value="YfbR/HDDC2"/>
</dbReference>
<name>A0ABV7WMZ7_9GAMM</name>
<dbReference type="GO" id="GO:0016787">
    <property type="term" value="F:hydrolase activity"/>
    <property type="evidence" value="ECO:0007669"/>
    <property type="project" value="UniProtKB-KW"/>
</dbReference>
<sequence length="187" mass="21543">MEQIAELALELDKLKSVYRKSYISNTSRRENSAEHSWHLALTIMGFAKFLPNTVDINRIIRMALCHDICEIGAGDVSAYFVTDAQYEKELQYMSEFESHFPGIGTDAKALWQEYEDGQTEESRWLKVFDKLLPFILNIQSRGLTWQEQGVTKNMVLKHNEFIADLAPDIHKWMLAQIDKAVEAGWLG</sequence>
<evidence type="ECO:0000256" key="1">
    <source>
        <dbReference type="ARBA" id="ARBA00022723"/>
    </source>
</evidence>
<accession>A0ABV7WMZ7</accession>